<dbReference type="InterPro" id="IPR011600">
    <property type="entry name" value="Pept_C14_caspase"/>
</dbReference>
<evidence type="ECO:0000259" key="2">
    <source>
        <dbReference type="Pfam" id="PF00656"/>
    </source>
</evidence>
<dbReference type="OrthoDB" id="5489622at2"/>
<gene>
    <name evidence="3" type="ORF">MBEBAB_1456</name>
</gene>
<evidence type="ECO:0000313" key="3">
    <source>
        <dbReference type="EMBL" id="GAD59206.1"/>
    </source>
</evidence>
<evidence type="ECO:0000256" key="1">
    <source>
        <dbReference type="SAM" id="SignalP"/>
    </source>
</evidence>
<keyword evidence="1" id="KW-0732">Signal</keyword>
<dbReference type="GO" id="GO:0005737">
    <property type="term" value="C:cytoplasm"/>
    <property type="evidence" value="ECO:0007669"/>
    <property type="project" value="TreeGrafter"/>
</dbReference>
<feature type="chain" id="PRO_5034008809" description="Peptidase C14 caspase domain-containing protein" evidence="1">
    <location>
        <begin position="32"/>
        <end position="771"/>
    </location>
</feature>
<dbReference type="InterPro" id="IPR050452">
    <property type="entry name" value="Metacaspase"/>
</dbReference>
<dbReference type="RefSeq" id="WP_021697301.1">
    <property type="nucleotide sequence ID" value="NZ_BATC01000021.1"/>
</dbReference>
<accession>A0A8E0NB41</accession>
<keyword evidence="4" id="KW-1185">Reference proteome</keyword>
<feature type="domain" description="Peptidase C14 caspase" evidence="2">
    <location>
        <begin position="44"/>
        <end position="218"/>
    </location>
</feature>
<evidence type="ECO:0000313" key="4">
    <source>
        <dbReference type="Proteomes" id="UP000016569"/>
    </source>
</evidence>
<organism evidence="3 4">
    <name type="scientific">Brevundimonas abyssalis TAR-001</name>
    <dbReference type="NCBI Taxonomy" id="1391729"/>
    <lineage>
        <taxon>Bacteria</taxon>
        <taxon>Pseudomonadati</taxon>
        <taxon>Pseudomonadota</taxon>
        <taxon>Alphaproteobacteria</taxon>
        <taxon>Caulobacterales</taxon>
        <taxon>Caulobacteraceae</taxon>
        <taxon>Brevundimonas</taxon>
    </lineage>
</organism>
<dbReference type="Gene3D" id="3.40.50.1460">
    <property type="match status" value="1"/>
</dbReference>
<dbReference type="GO" id="GO:0006508">
    <property type="term" value="P:proteolysis"/>
    <property type="evidence" value="ECO:0007669"/>
    <property type="project" value="InterPro"/>
</dbReference>
<dbReference type="AlphaFoldDB" id="A0A8E0NB41"/>
<protein>
    <recommendedName>
        <fullName evidence="2">Peptidase C14 caspase domain-containing protein</fullName>
    </recommendedName>
</protein>
<dbReference type="PANTHER" id="PTHR48104:SF30">
    <property type="entry name" value="METACASPASE-1"/>
    <property type="match status" value="1"/>
</dbReference>
<dbReference type="Proteomes" id="UP000016569">
    <property type="component" value="Unassembled WGS sequence"/>
</dbReference>
<comment type="caution">
    <text evidence="3">The sequence shown here is derived from an EMBL/GenBank/DDBJ whole genome shotgun (WGS) entry which is preliminary data.</text>
</comment>
<reference evidence="4" key="1">
    <citation type="journal article" date="2013" name="Genome Announc.">
        <title>Draft Genome Sequence of the Dimorphic Prosthecate Bacterium Brevundimonas abyssalis TAR-001T.</title>
        <authorList>
            <person name="Tsubouchi T."/>
            <person name="Nishi S."/>
            <person name="Usui K."/>
            <person name="Shimane Y."/>
            <person name="Takaki Y."/>
            <person name="Maruyama T."/>
            <person name="Hatada Y."/>
        </authorList>
    </citation>
    <scope>NUCLEOTIDE SEQUENCE [LARGE SCALE GENOMIC DNA]</scope>
    <source>
        <strain evidence="4">TAR-001</strain>
    </source>
</reference>
<dbReference type="PANTHER" id="PTHR48104">
    <property type="entry name" value="METACASPASE-4"/>
    <property type="match status" value="1"/>
</dbReference>
<feature type="signal peptide" evidence="1">
    <location>
        <begin position="1"/>
        <end position="31"/>
    </location>
</feature>
<sequence length="771" mass="82458">MGGRNGHLSWRFGRRLVLILLVLGAAQGLSAAAETPEPSPPRILAVLVGVSDYGDDPLGLGDLSGPRNDALLMADVLIERGADPADIAVLTTRPEDARHQSRHPVPITAAPTLSAIRAALDRLIDQARPGDQAVIHLAGHGWRQREAIRGSELSGLDEVFLPQGYGIIGETYDRARLDPLAGVLIDNEIGRYIDRLRGLGVDVVFVGDFCHAGDATRGRADFTRAGRPDPRMDVEARPSDGGRRIGSYAAFFAAPAGDRAMQGLAPIWADLSARAPHGLLSVYMAAALSDPTAATWADVAARVQASLIEHDVRDRAVRLDAPAQFEGDLDRPILGRGAAETPPWTVGKPALRVIDGRAGMGGLRLNAGALHGLTENSLVALSETRAGRERVVLYGRVSEVEPARARLTPADGPEASAGDWADIRTPEGRPYTDERLWSVRMVERGAPLTYRVAAVPSHPQRHPLDAILADVAGDIGVEAVATDQEAQLYLHEQDRVIILSESPDPHAADAVMGELDMSSFYRLRMAEGRAWRRQAIADAVLRAARAWRVRTLLAALDESATGAVAGLTAELYLWRPTDTRPGRCPPYHPGHRGLTDRPPADAAPFSALGLDQAQPPVLRPCDVIFARIVNTGQTSLDVTPLSLSPDGTIWALPWMDGRPAVRFEPGRARMTAVQLDPAQPVRIPREEMAVIAVLADPRGGAPAGFARLAQPGVGDTVALGPTETTRSGDVSTPLLALFEEARFGATRSASVPATPGEVAVRRFSWRVESGD</sequence>
<dbReference type="EMBL" id="BATC01000021">
    <property type="protein sequence ID" value="GAD59206.1"/>
    <property type="molecule type" value="Genomic_DNA"/>
</dbReference>
<dbReference type="Pfam" id="PF00656">
    <property type="entry name" value="Peptidase_C14"/>
    <property type="match status" value="1"/>
</dbReference>
<dbReference type="GO" id="GO:0004197">
    <property type="term" value="F:cysteine-type endopeptidase activity"/>
    <property type="evidence" value="ECO:0007669"/>
    <property type="project" value="InterPro"/>
</dbReference>
<name>A0A8E0NB41_9CAUL</name>
<proteinExistence type="predicted"/>